<evidence type="ECO:0000259" key="5">
    <source>
        <dbReference type="Pfam" id="PF24827"/>
    </source>
</evidence>
<keyword evidence="2" id="KW-0479">Metal-binding</keyword>
<name>A0A5J4QBL4_9ZZZZ</name>
<dbReference type="PANTHER" id="PTHR37326">
    <property type="entry name" value="BLL3975 PROTEIN"/>
    <property type="match status" value="1"/>
</dbReference>
<dbReference type="Gene3D" id="3.40.630.10">
    <property type="entry name" value="Zn peptidases"/>
    <property type="match status" value="1"/>
</dbReference>
<keyword evidence="4" id="KW-0862">Zinc</keyword>
<sequence length="313" mass="35099">MIKTIVSEELPVGEKFEIRKNIIKGKSSDKRICIVTGTHGDELEGQYICFELARQLNENLEYLHGNVEIYPALNPLGVDSITRGFPAFDLDMNRIFPGAINGHLIENTAYKIIQDLKGADMVLDIHSSNIYLREVMQVRINIQTTDELTPYAKMLNTDFIWVYDAVTVLQSTLAHTLNSVGTKTLVVEMGIGMRITREYGNRLVEGIFNMMSEMGMWKGEKSEAVSVPLLSTEGEVVFMNAEVSGVIIPEVSHSAMVKKGDRLCRIVEPFEGKVLQDVLSPVDGFVFTMRTYPIVYEGSLIARIYKPNHSLSD</sequence>
<comment type="cofactor">
    <cofactor evidence="1">
        <name>Zn(2+)</name>
        <dbReference type="ChEBI" id="CHEBI:29105"/>
    </cofactor>
</comment>
<protein>
    <submittedName>
        <fullName evidence="6">Succinylglutamate desuccinylase</fullName>
    </submittedName>
</protein>
<gene>
    <name evidence="6" type="ORF">EZS27_031140</name>
</gene>
<dbReference type="InterPro" id="IPR055438">
    <property type="entry name" value="AstE_AspA_cat"/>
</dbReference>
<evidence type="ECO:0000256" key="3">
    <source>
        <dbReference type="ARBA" id="ARBA00022801"/>
    </source>
</evidence>
<keyword evidence="3" id="KW-0378">Hydrolase</keyword>
<comment type="caution">
    <text evidence="6">The sequence shown here is derived from an EMBL/GenBank/DDBJ whole genome shotgun (WGS) entry which is preliminary data.</text>
</comment>
<evidence type="ECO:0000313" key="6">
    <source>
        <dbReference type="EMBL" id="KAA6318902.1"/>
    </source>
</evidence>
<dbReference type="GO" id="GO:0046872">
    <property type="term" value="F:metal ion binding"/>
    <property type="evidence" value="ECO:0007669"/>
    <property type="project" value="UniProtKB-KW"/>
</dbReference>
<evidence type="ECO:0000256" key="1">
    <source>
        <dbReference type="ARBA" id="ARBA00001947"/>
    </source>
</evidence>
<dbReference type="InterPro" id="IPR053138">
    <property type="entry name" value="N-alpha-Ac-DABA_deacetylase"/>
</dbReference>
<evidence type="ECO:0000256" key="4">
    <source>
        <dbReference type="ARBA" id="ARBA00022833"/>
    </source>
</evidence>
<feature type="domain" description="Succinylglutamate desuccinylase/Aspartoacylase catalytic" evidence="5">
    <location>
        <begin position="30"/>
        <end position="213"/>
    </location>
</feature>
<evidence type="ECO:0000256" key="2">
    <source>
        <dbReference type="ARBA" id="ARBA00022723"/>
    </source>
</evidence>
<accession>A0A5J4QBL4</accession>
<dbReference type="Pfam" id="PF24827">
    <property type="entry name" value="AstE_AspA_cat"/>
    <property type="match status" value="1"/>
</dbReference>
<dbReference type="SUPFAM" id="SSF53187">
    <property type="entry name" value="Zn-dependent exopeptidases"/>
    <property type="match status" value="1"/>
</dbReference>
<proteinExistence type="predicted"/>
<reference evidence="6" key="1">
    <citation type="submission" date="2019-03" db="EMBL/GenBank/DDBJ databases">
        <title>Single cell metagenomics reveals metabolic interactions within the superorganism composed of flagellate Streblomastix strix and complex community of Bacteroidetes bacteria on its surface.</title>
        <authorList>
            <person name="Treitli S.C."/>
            <person name="Kolisko M."/>
            <person name="Husnik F."/>
            <person name="Keeling P."/>
            <person name="Hampl V."/>
        </authorList>
    </citation>
    <scope>NUCLEOTIDE SEQUENCE</scope>
    <source>
        <strain evidence="6">STM</strain>
    </source>
</reference>
<dbReference type="GO" id="GO:0016788">
    <property type="term" value="F:hydrolase activity, acting on ester bonds"/>
    <property type="evidence" value="ECO:0007669"/>
    <property type="project" value="InterPro"/>
</dbReference>
<dbReference type="CDD" id="cd06253">
    <property type="entry name" value="M14_ASTE_ASPA-like"/>
    <property type="match status" value="1"/>
</dbReference>
<dbReference type="PANTHER" id="PTHR37326:SF1">
    <property type="entry name" value="BLL3975 PROTEIN"/>
    <property type="match status" value="1"/>
</dbReference>
<dbReference type="AlphaFoldDB" id="A0A5J4QBL4"/>
<organism evidence="6">
    <name type="scientific">termite gut metagenome</name>
    <dbReference type="NCBI Taxonomy" id="433724"/>
    <lineage>
        <taxon>unclassified sequences</taxon>
        <taxon>metagenomes</taxon>
        <taxon>organismal metagenomes</taxon>
    </lineage>
</organism>
<dbReference type="EMBL" id="SNRY01004049">
    <property type="protein sequence ID" value="KAA6318902.1"/>
    <property type="molecule type" value="Genomic_DNA"/>
</dbReference>